<dbReference type="NCBIfam" id="TIGR02595">
    <property type="entry name" value="PEP_CTERM"/>
    <property type="match status" value="1"/>
</dbReference>
<evidence type="ECO:0000256" key="1">
    <source>
        <dbReference type="SAM" id="SignalP"/>
    </source>
</evidence>
<keyword evidence="4" id="KW-1185">Reference proteome</keyword>
<evidence type="ECO:0000313" key="3">
    <source>
        <dbReference type="EMBL" id="RBP03570.1"/>
    </source>
</evidence>
<dbReference type="EMBL" id="QNRK01000043">
    <property type="protein sequence ID" value="RBP03570.1"/>
    <property type="molecule type" value="Genomic_DNA"/>
</dbReference>
<dbReference type="SUPFAM" id="SSF63825">
    <property type="entry name" value="YWTD domain"/>
    <property type="match status" value="1"/>
</dbReference>
<feature type="domain" description="Ice-binding protein C-terminal" evidence="2">
    <location>
        <begin position="359"/>
        <end position="378"/>
    </location>
</feature>
<dbReference type="NCBIfam" id="TIGR03118">
    <property type="entry name" value="PEPCTERM_chp_1"/>
    <property type="match status" value="1"/>
</dbReference>
<comment type="caution">
    <text evidence="3">The sequence shown here is derived from an EMBL/GenBank/DDBJ whole genome shotgun (WGS) entry which is preliminary data.</text>
</comment>
<name>A0A366EPF2_9HYPH</name>
<dbReference type="InterPro" id="IPR015943">
    <property type="entry name" value="WD40/YVTN_repeat-like_dom_sf"/>
</dbReference>
<dbReference type="OrthoDB" id="581621at2"/>
<accession>A0A366EPF2</accession>
<evidence type="ECO:0000313" key="4">
    <source>
        <dbReference type="Proteomes" id="UP000253529"/>
    </source>
</evidence>
<dbReference type="Proteomes" id="UP000253529">
    <property type="component" value="Unassembled WGS sequence"/>
</dbReference>
<reference evidence="3 4" key="1">
    <citation type="submission" date="2018-06" db="EMBL/GenBank/DDBJ databases">
        <title>Genomic Encyclopedia of Type Strains, Phase IV (KMG-IV): sequencing the most valuable type-strain genomes for metagenomic binning, comparative biology and taxonomic classification.</title>
        <authorList>
            <person name="Goeker M."/>
        </authorList>
    </citation>
    <scope>NUCLEOTIDE SEQUENCE [LARGE SCALE GENOMIC DNA]</scope>
    <source>
        <strain evidence="3 4">DSM 24875</strain>
    </source>
</reference>
<dbReference type="RefSeq" id="WP_113892733.1">
    <property type="nucleotide sequence ID" value="NZ_QNRK01000043.1"/>
</dbReference>
<dbReference type="Pfam" id="PF07589">
    <property type="entry name" value="PEP-CTERM"/>
    <property type="match status" value="1"/>
</dbReference>
<feature type="signal peptide" evidence="1">
    <location>
        <begin position="1"/>
        <end position="29"/>
    </location>
</feature>
<gene>
    <name evidence="3" type="ORF">DFR50_14356</name>
</gene>
<sequence>MTRSTVLAILSYSAVAVTALCASRDNAEAAYQQTNLVSSVSGLASVTDSSLVNPWGISFIGPTPSSGPFWISNQGTNTTTVYSVVGTTGVSGNLLTVAIPTTAGGPNGPTGQVSNTGTSFRVGDGGDGGAALFIFANLNGAISAWDGGSTAFVQQTTPGAVYTGLAKNQAQTMLYAANASDGAIDVFDGAFNPVTLGAGAFATPAAIAASSLVPFNVHDIGGSVYVTYAPAGRAAQTTASAGEGAVAVFDENGVLKDTIMGGPLAAPWGVAVAPAGFGQFGGDLLVGNFSFKDSRIDAFDPATGEFVGSIAIDAGAGQTAGGLWDMTFGTGGNNGSPTALYFSDGINGETGGLFGVLTPVPEPSTWAMMVLGFAGLGFAGYLNSRGRAVPA</sequence>
<dbReference type="AlphaFoldDB" id="A0A366EPF2"/>
<dbReference type="InterPro" id="IPR017549">
    <property type="entry name" value="APMV_L690"/>
</dbReference>
<dbReference type="Gene3D" id="2.130.10.10">
    <property type="entry name" value="YVTN repeat-like/Quinoprotein amine dehydrogenase"/>
    <property type="match status" value="1"/>
</dbReference>
<dbReference type="InterPro" id="IPR013424">
    <property type="entry name" value="Ice-binding_C"/>
</dbReference>
<protein>
    <submittedName>
        <fullName evidence="3">Uncharacterized protein (TIGR03118 family)</fullName>
    </submittedName>
</protein>
<proteinExistence type="predicted"/>
<feature type="chain" id="PRO_5016776408" evidence="1">
    <location>
        <begin position="30"/>
        <end position="391"/>
    </location>
</feature>
<evidence type="ECO:0000259" key="2">
    <source>
        <dbReference type="Pfam" id="PF07589"/>
    </source>
</evidence>
<keyword evidence="1" id="KW-0732">Signal</keyword>
<organism evidence="3 4">
    <name type="scientific">Roseiarcus fermentans</name>
    <dbReference type="NCBI Taxonomy" id="1473586"/>
    <lineage>
        <taxon>Bacteria</taxon>
        <taxon>Pseudomonadati</taxon>
        <taxon>Pseudomonadota</taxon>
        <taxon>Alphaproteobacteria</taxon>
        <taxon>Hyphomicrobiales</taxon>
        <taxon>Roseiarcaceae</taxon>
        <taxon>Roseiarcus</taxon>
    </lineage>
</organism>